<organism evidence="1 2">
    <name type="scientific">Acidocella aminolytica 101 = DSM 11237</name>
    <dbReference type="NCBI Taxonomy" id="1120923"/>
    <lineage>
        <taxon>Bacteria</taxon>
        <taxon>Pseudomonadati</taxon>
        <taxon>Pseudomonadota</taxon>
        <taxon>Alphaproteobacteria</taxon>
        <taxon>Acetobacterales</taxon>
        <taxon>Acidocellaceae</taxon>
        <taxon>Acidocella</taxon>
    </lineage>
</organism>
<protein>
    <submittedName>
        <fullName evidence="1">Uncharacterized protein</fullName>
    </submittedName>
</protein>
<dbReference type="AlphaFoldDB" id="A0A0D6PJ57"/>
<comment type="caution">
    <text evidence="1">The sequence shown here is derived from an EMBL/GenBank/DDBJ whole genome shotgun (WGS) entry which is preliminary data.</text>
</comment>
<dbReference type="EMBL" id="BANC01000090">
    <property type="protein sequence ID" value="GAN81426.1"/>
    <property type="molecule type" value="Genomic_DNA"/>
</dbReference>
<evidence type="ECO:0000313" key="2">
    <source>
        <dbReference type="Proteomes" id="UP000032668"/>
    </source>
</evidence>
<accession>A0A0D6PJ57</accession>
<reference evidence="1 2" key="1">
    <citation type="submission" date="2012-11" db="EMBL/GenBank/DDBJ databases">
        <title>Whole genome sequence of Acidocella aminolytica 101 = DSM 11237.</title>
        <authorList>
            <person name="Azuma Y."/>
            <person name="Higashiura N."/>
            <person name="Hirakawa H."/>
            <person name="Matsushita K."/>
        </authorList>
    </citation>
    <scope>NUCLEOTIDE SEQUENCE [LARGE SCALE GENOMIC DNA]</scope>
    <source>
        <strain evidence="2">101 / DSM 11237</strain>
    </source>
</reference>
<proteinExistence type="predicted"/>
<gene>
    <name evidence="1" type="ORF">Aam_092_047</name>
</gene>
<dbReference type="RefSeq" id="WP_048879811.1">
    <property type="nucleotide sequence ID" value="NZ_FQVJ01000029.1"/>
</dbReference>
<name>A0A0D6PJ57_9PROT</name>
<sequence length="64" mass="7280">MAIRQYYEKNDANPAVCLRFLLTARCEKLNSESSVQYAIRIAAKLEVLLVKMPAREIEKDGLPP</sequence>
<keyword evidence="2" id="KW-1185">Reference proteome</keyword>
<evidence type="ECO:0000313" key="1">
    <source>
        <dbReference type="EMBL" id="GAN81426.1"/>
    </source>
</evidence>
<dbReference type="Proteomes" id="UP000032668">
    <property type="component" value="Unassembled WGS sequence"/>
</dbReference>